<sequence length="224" mass="23612">MPVFFSGGASVLIGYVRVSKSDGTQTLAPQRDALLAAGVDPDRIYEDLASGRHDARPGLTACLKALQPGNTLVIWKLDRLGRDLRHLVTTAEELRSRGIGLKVLAGAGAQIDTASANGRLAFGIFAAFAEFERELIAERTQAGLAAARARGRLGGRPRKMDRATLSMAMAAMSDRGAVAADVARRLGITTTTLYTYVNGDGSPKAPGQALLDGKPVRQPQTQAA</sequence>
<dbReference type="PANTHER" id="PTHR30461">
    <property type="entry name" value="DNA-INVERTASE FROM LAMBDOID PROPHAGE"/>
    <property type="match status" value="1"/>
</dbReference>
<feature type="region of interest" description="Disordered" evidence="6">
    <location>
        <begin position="202"/>
        <end position="224"/>
    </location>
</feature>
<organism evidence="8 9">
    <name type="scientific">Sphingomonas gellani</name>
    <dbReference type="NCBI Taxonomy" id="1166340"/>
    <lineage>
        <taxon>Bacteria</taxon>
        <taxon>Pseudomonadati</taxon>
        <taxon>Pseudomonadota</taxon>
        <taxon>Alphaproteobacteria</taxon>
        <taxon>Sphingomonadales</taxon>
        <taxon>Sphingomonadaceae</taxon>
        <taxon>Sphingomonas</taxon>
    </lineage>
</organism>
<evidence type="ECO:0000256" key="4">
    <source>
        <dbReference type="ARBA" id="ARBA00023125"/>
    </source>
</evidence>
<name>A0A1H8IMA4_9SPHN</name>
<evidence type="ECO:0000256" key="2">
    <source>
        <dbReference type="ARBA" id="ARBA00022908"/>
    </source>
</evidence>
<dbReference type="PANTHER" id="PTHR30461:SF2">
    <property type="entry name" value="SERINE RECOMBINASE PINE-RELATED"/>
    <property type="match status" value="1"/>
</dbReference>
<evidence type="ECO:0000256" key="1">
    <source>
        <dbReference type="ARBA" id="ARBA00009913"/>
    </source>
</evidence>
<reference evidence="9" key="1">
    <citation type="submission" date="2016-10" db="EMBL/GenBank/DDBJ databases">
        <authorList>
            <person name="Varghese N."/>
            <person name="Submissions S."/>
        </authorList>
    </citation>
    <scope>NUCLEOTIDE SEQUENCE [LARGE SCALE GENOMIC DNA]</scope>
    <source>
        <strain evidence="9">S6-262</strain>
    </source>
</reference>
<evidence type="ECO:0000313" key="9">
    <source>
        <dbReference type="Proteomes" id="UP000199206"/>
    </source>
</evidence>
<gene>
    <name evidence="8" type="ORF">SAMN05192583_3336</name>
</gene>
<dbReference type="GO" id="GO:0015074">
    <property type="term" value="P:DNA integration"/>
    <property type="evidence" value="ECO:0007669"/>
    <property type="project" value="UniProtKB-KW"/>
</dbReference>
<dbReference type="Gene3D" id="3.40.50.1390">
    <property type="entry name" value="Resolvase, N-terminal catalytic domain"/>
    <property type="match status" value="1"/>
</dbReference>
<dbReference type="Proteomes" id="UP000199206">
    <property type="component" value="Unassembled WGS sequence"/>
</dbReference>
<dbReference type="InterPro" id="IPR006119">
    <property type="entry name" value="Resolv_N"/>
</dbReference>
<accession>A0A1H8IMA4</accession>
<dbReference type="EMBL" id="FOCF01000010">
    <property type="protein sequence ID" value="SEN69481.1"/>
    <property type="molecule type" value="Genomic_DNA"/>
</dbReference>
<dbReference type="FunFam" id="3.40.50.1390:FF:000001">
    <property type="entry name" value="DNA recombinase"/>
    <property type="match status" value="1"/>
</dbReference>
<dbReference type="InterPro" id="IPR036162">
    <property type="entry name" value="Resolvase-like_N_sf"/>
</dbReference>
<feature type="domain" description="Resolvase/invertase-type recombinase catalytic" evidence="7">
    <location>
        <begin position="11"/>
        <end position="151"/>
    </location>
</feature>
<dbReference type="GO" id="GO:0003677">
    <property type="term" value="F:DNA binding"/>
    <property type="evidence" value="ECO:0007669"/>
    <property type="project" value="UniProtKB-KW"/>
</dbReference>
<dbReference type="STRING" id="1166340.SAMN05192583_3336"/>
<evidence type="ECO:0000259" key="7">
    <source>
        <dbReference type="PROSITE" id="PS51736"/>
    </source>
</evidence>
<keyword evidence="2" id="KW-0229">DNA integration</keyword>
<comment type="similarity">
    <text evidence="1">Belongs to the site-specific recombinase resolvase family.</text>
</comment>
<dbReference type="RefSeq" id="WP_244501648.1">
    <property type="nucleotide sequence ID" value="NZ_FOCF01000010.1"/>
</dbReference>
<keyword evidence="3" id="KW-0230">DNA invertase</keyword>
<dbReference type="SMART" id="SM00857">
    <property type="entry name" value="Resolvase"/>
    <property type="match status" value="1"/>
</dbReference>
<keyword evidence="5" id="KW-0233">DNA recombination</keyword>
<proteinExistence type="inferred from homology"/>
<dbReference type="AlphaFoldDB" id="A0A1H8IMA4"/>
<evidence type="ECO:0000256" key="6">
    <source>
        <dbReference type="SAM" id="MobiDB-lite"/>
    </source>
</evidence>
<evidence type="ECO:0000256" key="5">
    <source>
        <dbReference type="ARBA" id="ARBA00023172"/>
    </source>
</evidence>
<dbReference type="SUPFAM" id="SSF53041">
    <property type="entry name" value="Resolvase-like"/>
    <property type="match status" value="1"/>
</dbReference>
<dbReference type="PROSITE" id="PS51736">
    <property type="entry name" value="RECOMBINASES_3"/>
    <property type="match status" value="1"/>
</dbReference>
<dbReference type="Pfam" id="PF00239">
    <property type="entry name" value="Resolvase"/>
    <property type="match status" value="1"/>
</dbReference>
<keyword evidence="9" id="KW-1185">Reference proteome</keyword>
<dbReference type="CDD" id="cd03768">
    <property type="entry name" value="SR_ResInv"/>
    <property type="match status" value="1"/>
</dbReference>
<protein>
    <submittedName>
        <fullName evidence="8">Site-specific DNA recombinase</fullName>
    </submittedName>
</protein>
<evidence type="ECO:0000313" key="8">
    <source>
        <dbReference type="EMBL" id="SEN69481.1"/>
    </source>
</evidence>
<dbReference type="GO" id="GO:0000150">
    <property type="term" value="F:DNA strand exchange activity"/>
    <property type="evidence" value="ECO:0007669"/>
    <property type="project" value="UniProtKB-KW"/>
</dbReference>
<keyword evidence="4" id="KW-0238">DNA-binding</keyword>
<evidence type="ECO:0000256" key="3">
    <source>
        <dbReference type="ARBA" id="ARBA00023100"/>
    </source>
</evidence>
<dbReference type="InterPro" id="IPR050639">
    <property type="entry name" value="SSR_resolvase"/>
</dbReference>